<reference evidence="1" key="1">
    <citation type="submission" date="2018-11" db="EMBL/GenBank/DDBJ databases">
        <authorList>
            <consortium name="Pathogen Informatics"/>
        </authorList>
    </citation>
    <scope>NUCLEOTIDE SEQUENCE</scope>
</reference>
<dbReference type="Proteomes" id="UP000784294">
    <property type="component" value="Unassembled WGS sequence"/>
</dbReference>
<dbReference type="AlphaFoldDB" id="A0A448WVS6"/>
<name>A0A448WVS6_9PLAT</name>
<dbReference type="EMBL" id="CAAALY010051399">
    <property type="protein sequence ID" value="VEL21449.1"/>
    <property type="molecule type" value="Genomic_DNA"/>
</dbReference>
<comment type="caution">
    <text evidence="1">The sequence shown here is derived from an EMBL/GenBank/DDBJ whole genome shotgun (WGS) entry which is preliminary data.</text>
</comment>
<keyword evidence="2" id="KW-1185">Reference proteome</keyword>
<organism evidence="1 2">
    <name type="scientific">Protopolystoma xenopodis</name>
    <dbReference type="NCBI Taxonomy" id="117903"/>
    <lineage>
        <taxon>Eukaryota</taxon>
        <taxon>Metazoa</taxon>
        <taxon>Spiralia</taxon>
        <taxon>Lophotrochozoa</taxon>
        <taxon>Platyhelminthes</taxon>
        <taxon>Monogenea</taxon>
        <taxon>Polyopisthocotylea</taxon>
        <taxon>Polystomatidea</taxon>
        <taxon>Polystomatidae</taxon>
        <taxon>Protopolystoma</taxon>
    </lineage>
</organism>
<gene>
    <name evidence="1" type="ORF">PXEA_LOCUS14889</name>
</gene>
<proteinExistence type="predicted"/>
<accession>A0A448WVS6</accession>
<evidence type="ECO:0000313" key="1">
    <source>
        <dbReference type="EMBL" id="VEL21449.1"/>
    </source>
</evidence>
<evidence type="ECO:0000313" key="2">
    <source>
        <dbReference type="Proteomes" id="UP000784294"/>
    </source>
</evidence>
<sequence>MDNRFSDRTEYRPLVTSSLSDLSPPHSIPYYICPWHRDSIATIATVNAITNTKSEAILIATSIVFFSSANITIWQRLDEQQMVRLFRLSPQQVLAHMRLFGTLRKRLFGILTTHSQTSMRPHSLPPLDRRPAPFKASQNWVQTGNFTPGNRALIVPC</sequence>
<protein>
    <submittedName>
        <fullName evidence="1">Uncharacterized protein</fullName>
    </submittedName>
</protein>